<evidence type="ECO:0000259" key="1">
    <source>
        <dbReference type="Pfam" id="PF07238"/>
    </source>
</evidence>
<dbReference type="Proteomes" id="UP001589838">
    <property type="component" value="Unassembled WGS sequence"/>
</dbReference>
<proteinExistence type="predicted"/>
<organism evidence="2 3">
    <name type="scientific">Halalkalibacter kiskunsagensis</name>
    <dbReference type="NCBI Taxonomy" id="1548599"/>
    <lineage>
        <taxon>Bacteria</taxon>
        <taxon>Bacillati</taxon>
        <taxon>Bacillota</taxon>
        <taxon>Bacilli</taxon>
        <taxon>Bacillales</taxon>
        <taxon>Bacillaceae</taxon>
        <taxon>Halalkalibacter</taxon>
    </lineage>
</organism>
<protein>
    <submittedName>
        <fullName evidence="2">PilZ domain-containing protein</fullName>
    </submittedName>
</protein>
<keyword evidence="3" id="KW-1185">Reference proteome</keyword>
<reference evidence="2 3" key="1">
    <citation type="submission" date="2024-09" db="EMBL/GenBank/DDBJ databases">
        <authorList>
            <person name="Sun Q."/>
            <person name="Mori K."/>
        </authorList>
    </citation>
    <scope>NUCLEOTIDE SEQUENCE [LARGE SCALE GENOMIC DNA]</scope>
    <source>
        <strain evidence="2 3">NCAIM B.02610</strain>
    </source>
</reference>
<feature type="domain" description="PilZ" evidence="1">
    <location>
        <begin position="28"/>
        <end position="112"/>
    </location>
</feature>
<accession>A0ABV6KJQ8</accession>
<gene>
    <name evidence="2" type="ORF">ACFFHM_24365</name>
</gene>
<dbReference type="SUPFAM" id="SSF141371">
    <property type="entry name" value="PilZ domain-like"/>
    <property type="match status" value="1"/>
</dbReference>
<dbReference type="RefSeq" id="WP_335963839.1">
    <property type="nucleotide sequence ID" value="NZ_JAXBLX010000065.1"/>
</dbReference>
<dbReference type="Gene3D" id="2.40.10.220">
    <property type="entry name" value="predicted glycosyltransferase like domains"/>
    <property type="match status" value="1"/>
</dbReference>
<sequence>MRPYRRKEAFRYRFKTPIIAQFTLVKIADKEVTSSAGEINILDISPGGLRGQSTLELPDPKKTKITLEINFSLRSQKLIVRGEVVWKKELAQRYEYGIDFTITEKACQQLIAELKEYVKEKKHSD</sequence>
<dbReference type="EMBL" id="JBHLUX010000094">
    <property type="protein sequence ID" value="MFC0473554.1"/>
    <property type="molecule type" value="Genomic_DNA"/>
</dbReference>
<dbReference type="Pfam" id="PF07238">
    <property type="entry name" value="PilZ"/>
    <property type="match status" value="1"/>
</dbReference>
<name>A0ABV6KJQ8_9BACI</name>
<evidence type="ECO:0000313" key="3">
    <source>
        <dbReference type="Proteomes" id="UP001589838"/>
    </source>
</evidence>
<dbReference type="InterPro" id="IPR009875">
    <property type="entry name" value="PilZ_domain"/>
</dbReference>
<comment type="caution">
    <text evidence="2">The sequence shown here is derived from an EMBL/GenBank/DDBJ whole genome shotgun (WGS) entry which is preliminary data.</text>
</comment>
<evidence type="ECO:0000313" key="2">
    <source>
        <dbReference type="EMBL" id="MFC0473554.1"/>
    </source>
</evidence>